<dbReference type="Proteomes" id="UP000003240">
    <property type="component" value="Unassembled WGS sequence"/>
</dbReference>
<dbReference type="PROSITE" id="PS00356">
    <property type="entry name" value="HTH_LACI_1"/>
    <property type="match status" value="1"/>
</dbReference>
<dbReference type="SMART" id="SM00354">
    <property type="entry name" value="HTH_LACI"/>
    <property type="match status" value="1"/>
</dbReference>
<gene>
    <name evidence="5" type="ORF">ALO_16157</name>
</gene>
<reference evidence="5 6" key="1">
    <citation type="journal article" date="2011" name="EMBO J.">
        <title>Structural diversity of bacterial flagellar motors.</title>
        <authorList>
            <person name="Chen S."/>
            <person name="Beeby M."/>
            <person name="Murphy G.E."/>
            <person name="Leadbetter J.R."/>
            <person name="Hendrixson D.R."/>
            <person name="Briegel A."/>
            <person name="Li Z."/>
            <person name="Shi J."/>
            <person name="Tocheva E.I."/>
            <person name="Muller A."/>
            <person name="Dobro M.J."/>
            <person name="Jensen G.J."/>
        </authorList>
    </citation>
    <scope>NUCLEOTIDE SEQUENCE [LARGE SCALE GENOMIC DNA]</scope>
    <source>
        <strain evidence="5 6">DSM 6540</strain>
    </source>
</reference>
<evidence type="ECO:0000256" key="1">
    <source>
        <dbReference type="ARBA" id="ARBA00023015"/>
    </source>
</evidence>
<feature type="domain" description="HTH lacI-type" evidence="4">
    <location>
        <begin position="9"/>
        <end position="63"/>
    </location>
</feature>
<evidence type="ECO:0000259" key="4">
    <source>
        <dbReference type="PROSITE" id="PS50932"/>
    </source>
</evidence>
<dbReference type="PROSITE" id="PS50932">
    <property type="entry name" value="HTH_LACI_2"/>
    <property type="match status" value="1"/>
</dbReference>
<dbReference type="SUPFAM" id="SSF53822">
    <property type="entry name" value="Periplasmic binding protein-like I"/>
    <property type="match status" value="1"/>
</dbReference>
<dbReference type="Pfam" id="PF00532">
    <property type="entry name" value="Peripla_BP_1"/>
    <property type="match status" value="1"/>
</dbReference>
<dbReference type="OrthoDB" id="9784962at2"/>
<evidence type="ECO:0000313" key="5">
    <source>
        <dbReference type="EMBL" id="EGO62842.1"/>
    </source>
</evidence>
<keyword evidence="3" id="KW-0804">Transcription</keyword>
<dbReference type="InterPro" id="IPR000843">
    <property type="entry name" value="HTH_LacI"/>
</dbReference>
<dbReference type="InterPro" id="IPR028082">
    <property type="entry name" value="Peripla_BP_I"/>
</dbReference>
<dbReference type="RefSeq" id="WP_004097522.1">
    <property type="nucleotide sequence ID" value="NZ_AFGF01000163.1"/>
</dbReference>
<dbReference type="PRINTS" id="PR00036">
    <property type="entry name" value="HTHLACI"/>
</dbReference>
<dbReference type="Gene3D" id="1.10.260.40">
    <property type="entry name" value="lambda repressor-like DNA-binding domains"/>
    <property type="match status" value="1"/>
</dbReference>
<accession>F7NMA4</accession>
<dbReference type="STRING" id="1009370.ALO_16157"/>
<dbReference type="AlphaFoldDB" id="F7NMA4"/>
<name>F7NMA4_9FIRM</name>
<dbReference type="Pfam" id="PF00356">
    <property type="entry name" value="LacI"/>
    <property type="match status" value="1"/>
</dbReference>
<dbReference type="eggNOG" id="COG1609">
    <property type="taxonomic scope" value="Bacteria"/>
</dbReference>
<keyword evidence="2" id="KW-0238">DNA-binding</keyword>
<evidence type="ECO:0000313" key="6">
    <source>
        <dbReference type="Proteomes" id="UP000003240"/>
    </source>
</evidence>
<proteinExistence type="predicted"/>
<organism evidence="5 6">
    <name type="scientific">Acetonema longum DSM 6540</name>
    <dbReference type="NCBI Taxonomy" id="1009370"/>
    <lineage>
        <taxon>Bacteria</taxon>
        <taxon>Bacillati</taxon>
        <taxon>Bacillota</taxon>
        <taxon>Negativicutes</taxon>
        <taxon>Acetonemataceae</taxon>
        <taxon>Acetonema</taxon>
    </lineage>
</organism>
<sequence>MQRKDLKRLTIKDVARTAGVSIATVSRILNGQGGVSEELIDKVQLTVQELNYQPNAVARALKVQESRSIGLIIPDIGNPFFPALVRGVEDAAQVHGYALILCNTDGDPDKEINYIKFLRSKQVDGILLVGNIGFEQSGHWLSDAAVPIVLVDRRIAGAPLSTVIVDNQAGAVLAVEHLIRQGRRQIAIVSGRPASPTNTERVNGYIQALAANRLFCRTDLVVNGDFTFEGGYRAAEILLNRGCRFDAIFAANDLMAIGVIECLAQNGRRVPDDVAVAGFDNIRLAAWYKPALTTINQPVYEMGQLAVAALLEHMADSGAQARDIMLKPELIIRQSSGGKEQS</sequence>
<comment type="caution">
    <text evidence="5">The sequence shown here is derived from an EMBL/GenBank/DDBJ whole genome shotgun (WGS) entry which is preliminary data.</text>
</comment>
<dbReference type="EMBL" id="AFGF01000163">
    <property type="protein sequence ID" value="EGO62842.1"/>
    <property type="molecule type" value="Genomic_DNA"/>
</dbReference>
<dbReference type="InterPro" id="IPR001761">
    <property type="entry name" value="Peripla_BP/Lac1_sug-bd_dom"/>
</dbReference>
<dbReference type="InterPro" id="IPR010982">
    <property type="entry name" value="Lambda_DNA-bd_dom_sf"/>
</dbReference>
<dbReference type="SUPFAM" id="SSF47413">
    <property type="entry name" value="lambda repressor-like DNA-binding domains"/>
    <property type="match status" value="1"/>
</dbReference>
<dbReference type="CDD" id="cd01392">
    <property type="entry name" value="HTH_LacI"/>
    <property type="match status" value="1"/>
</dbReference>
<evidence type="ECO:0000256" key="2">
    <source>
        <dbReference type="ARBA" id="ARBA00023125"/>
    </source>
</evidence>
<dbReference type="GO" id="GO:0003700">
    <property type="term" value="F:DNA-binding transcription factor activity"/>
    <property type="evidence" value="ECO:0007669"/>
    <property type="project" value="TreeGrafter"/>
</dbReference>
<keyword evidence="6" id="KW-1185">Reference proteome</keyword>
<dbReference type="PANTHER" id="PTHR30146:SF109">
    <property type="entry name" value="HTH-TYPE TRANSCRIPTIONAL REGULATOR GALS"/>
    <property type="match status" value="1"/>
</dbReference>
<keyword evidence="1" id="KW-0805">Transcription regulation</keyword>
<evidence type="ECO:0000256" key="3">
    <source>
        <dbReference type="ARBA" id="ARBA00023163"/>
    </source>
</evidence>
<dbReference type="CDD" id="cd06267">
    <property type="entry name" value="PBP1_LacI_sugar_binding-like"/>
    <property type="match status" value="1"/>
</dbReference>
<dbReference type="GO" id="GO:0000976">
    <property type="term" value="F:transcription cis-regulatory region binding"/>
    <property type="evidence" value="ECO:0007669"/>
    <property type="project" value="TreeGrafter"/>
</dbReference>
<dbReference type="PANTHER" id="PTHR30146">
    <property type="entry name" value="LACI-RELATED TRANSCRIPTIONAL REPRESSOR"/>
    <property type="match status" value="1"/>
</dbReference>
<protein>
    <submittedName>
        <fullName evidence="5">Transcriptional regulator, LacI family protein</fullName>
    </submittedName>
</protein>
<dbReference type="Gene3D" id="3.40.50.2300">
    <property type="match status" value="2"/>
</dbReference>